<organism evidence="1 2">
    <name type="scientific">Eumeta variegata</name>
    <name type="common">Bagworm moth</name>
    <name type="synonym">Eumeta japonica</name>
    <dbReference type="NCBI Taxonomy" id="151549"/>
    <lineage>
        <taxon>Eukaryota</taxon>
        <taxon>Metazoa</taxon>
        <taxon>Ecdysozoa</taxon>
        <taxon>Arthropoda</taxon>
        <taxon>Hexapoda</taxon>
        <taxon>Insecta</taxon>
        <taxon>Pterygota</taxon>
        <taxon>Neoptera</taxon>
        <taxon>Endopterygota</taxon>
        <taxon>Lepidoptera</taxon>
        <taxon>Glossata</taxon>
        <taxon>Ditrysia</taxon>
        <taxon>Tineoidea</taxon>
        <taxon>Psychidae</taxon>
        <taxon>Oiketicinae</taxon>
        <taxon>Eumeta</taxon>
    </lineage>
</organism>
<reference evidence="1 2" key="1">
    <citation type="journal article" date="2019" name="Commun. Biol.">
        <title>The bagworm genome reveals a unique fibroin gene that provides high tensile strength.</title>
        <authorList>
            <person name="Kono N."/>
            <person name="Nakamura H."/>
            <person name="Ohtoshi R."/>
            <person name="Tomita M."/>
            <person name="Numata K."/>
            <person name="Arakawa K."/>
        </authorList>
    </citation>
    <scope>NUCLEOTIDE SEQUENCE [LARGE SCALE GENOMIC DNA]</scope>
</reference>
<name>A0A4C1V0T1_EUMVA</name>
<evidence type="ECO:0000313" key="2">
    <source>
        <dbReference type="Proteomes" id="UP000299102"/>
    </source>
</evidence>
<protein>
    <submittedName>
        <fullName evidence="1">Uncharacterized protein</fullName>
    </submittedName>
</protein>
<dbReference type="EMBL" id="BGZK01000249">
    <property type="protein sequence ID" value="GBP31654.1"/>
    <property type="molecule type" value="Genomic_DNA"/>
</dbReference>
<proteinExistence type="predicted"/>
<evidence type="ECO:0000313" key="1">
    <source>
        <dbReference type="EMBL" id="GBP31654.1"/>
    </source>
</evidence>
<dbReference type="Proteomes" id="UP000299102">
    <property type="component" value="Unassembled WGS sequence"/>
</dbReference>
<keyword evidence="2" id="KW-1185">Reference proteome</keyword>
<gene>
    <name evidence="1" type="ORF">EVAR_84100_1</name>
</gene>
<sequence>MRKGLPTDIHLSFNCTLLSAPSPRLRVDRVLTTTIRGCGEDDSGHDMLHGLKIATVSDGGIEIEKQTESIIKNGTRTRVQSETGTEFEYADGVRIKSVTRIGLESEIEIQIDIDRYKRIKNSFYDHASEAAGIKNSQQSRPYECNTALSLDERLDLKSLSLTDWSYLRTNSAVRTVGSTSPIE</sequence>
<accession>A0A4C1V0T1</accession>
<comment type="caution">
    <text evidence="1">The sequence shown here is derived from an EMBL/GenBank/DDBJ whole genome shotgun (WGS) entry which is preliminary data.</text>
</comment>
<dbReference type="AlphaFoldDB" id="A0A4C1V0T1"/>